<protein>
    <submittedName>
        <fullName evidence="8">Pyruvate formate lyase activating enzyme</fullName>
        <ecNumber evidence="8">1.97.1.4</ecNumber>
    </submittedName>
</protein>
<dbReference type="GO" id="GO:0043365">
    <property type="term" value="F:[formate-C-acetyltransferase]-activating enzyme activity"/>
    <property type="evidence" value="ECO:0007669"/>
    <property type="project" value="UniProtKB-EC"/>
</dbReference>
<dbReference type="SFLD" id="SFLDG01101">
    <property type="entry name" value="Uncharacterised_Radical_SAM_Su"/>
    <property type="match status" value="1"/>
</dbReference>
<keyword evidence="8" id="KW-0456">Lyase</keyword>
<dbReference type="Proteomes" id="UP000037784">
    <property type="component" value="Unassembled WGS sequence"/>
</dbReference>
<evidence type="ECO:0000313" key="8">
    <source>
        <dbReference type="EMBL" id="GAP62030.1"/>
    </source>
</evidence>
<evidence type="ECO:0000256" key="1">
    <source>
        <dbReference type="ARBA" id="ARBA00001966"/>
    </source>
</evidence>
<keyword evidence="6" id="KW-0411">Iron-sulfur</keyword>
<evidence type="ECO:0000256" key="5">
    <source>
        <dbReference type="ARBA" id="ARBA00023004"/>
    </source>
</evidence>
<dbReference type="InterPro" id="IPR027596">
    <property type="entry name" value="AmmeMemoSam_rS"/>
</dbReference>
<dbReference type="PROSITE" id="PS51918">
    <property type="entry name" value="RADICAL_SAM"/>
    <property type="match status" value="1"/>
</dbReference>
<evidence type="ECO:0000256" key="4">
    <source>
        <dbReference type="ARBA" id="ARBA00022723"/>
    </source>
</evidence>
<dbReference type="InterPro" id="IPR006638">
    <property type="entry name" value="Elp3/MiaA/NifB-like_rSAM"/>
</dbReference>
<dbReference type="AlphaFoldDB" id="A0A0M9UBQ7"/>
<dbReference type="EMBL" id="BBZA01000028">
    <property type="protein sequence ID" value="GAP62030.1"/>
    <property type="molecule type" value="Genomic_DNA"/>
</dbReference>
<feature type="domain" description="Radical SAM core" evidence="7">
    <location>
        <begin position="149"/>
        <end position="364"/>
    </location>
</feature>
<dbReference type="SFLD" id="SFLDS00029">
    <property type="entry name" value="Radical_SAM"/>
    <property type="match status" value="1"/>
</dbReference>
<comment type="cofactor">
    <cofactor evidence="1">
        <name>[4Fe-4S] cluster</name>
        <dbReference type="ChEBI" id="CHEBI:49883"/>
    </cofactor>
</comment>
<evidence type="ECO:0000256" key="3">
    <source>
        <dbReference type="ARBA" id="ARBA00022691"/>
    </source>
</evidence>
<dbReference type="SMART" id="SM00729">
    <property type="entry name" value="Elp3"/>
    <property type="match status" value="1"/>
</dbReference>
<dbReference type="GO" id="GO:0016829">
    <property type="term" value="F:lyase activity"/>
    <property type="evidence" value="ECO:0007669"/>
    <property type="project" value="UniProtKB-KW"/>
</dbReference>
<dbReference type="InterPro" id="IPR013785">
    <property type="entry name" value="Aldolase_TIM"/>
</dbReference>
<keyword evidence="5" id="KW-0408">Iron</keyword>
<evidence type="ECO:0000259" key="7">
    <source>
        <dbReference type="PROSITE" id="PS51918"/>
    </source>
</evidence>
<keyword evidence="3" id="KW-0949">S-adenosyl-L-methionine</keyword>
<comment type="caution">
    <text evidence="8">The sequence shown here is derived from an EMBL/GenBank/DDBJ whole genome shotgun (WGS) entry which is preliminary data.</text>
</comment>
<proteinExistence type="predicted"/>
<dbReference type="OrthoDB" id="9778883at2"/>
<dbReference type="PANTHER" id="PTHR30352:SF5">
    <property type="entry name" value="PYRUVATE FORMATE-LYASE 1-ACTIVATING ENZYME"/>
    <property type="match status" value="1"/>
</dbReference>
<dbReference type="PANTHER" id="PTHR30352">
    <property type="entry name" value="PYRUVATE FORMATE-LYASE-ACTIVATING ENZYME"/>
    <property type="match status" value="1"/>
</dbReference>
<keyword evidence="2" id="KW-0004">4Fe-4S</keyword>
<dbReference type="InterPro" id="IPR034457">
    <property type="entry name" value="Organic_radical-activating"/>
</dbReference>
<dbReference type="STRING" id="872965.SE16_09475"/>
<keyword evidence="8" id="KW-0670">Pyruvate</keyword>
<gene>
    <name evidence="8" type="primary">pflA</name>
    <name evidence="8" type="ORF">ARMA_0453</name>
</gene>
<dbReference type="GO" id="GO:0046872">
    <property type="term" value="F:metal ion binding"/>
    <property type="evidence" value="ECO:0007669"/>
    <property type="project" value="UniProtKB-KW"/>
</dbReference>
<organism evidence="8 9">
    <name type="scientific">Ardenticatena maritima</name>
    <dbReference type="NCBI Taxonomy" id="872965"/>
    <lineage>
        <taxon>Bacteria</taxon>
        <taxon>Bacillati</taxon>
        <taxon>Chloroflexota</taxon>
        <taxon>Ardenticatenia</taxon>
        <taxon>Ardenticatenales</taxon>
        <taxon>Ardenticatenaceae</taxon>
        <taxon>Ardenticatena</taxon>
    </lineage>
</organism>
<dbReference type="SUPFAM" id="SSF102114">
    <property type="entry name" value="Radical SAM enzymes"/>
    <property type="match status" value="1"/>
</dbReference>
<dbReference type="EC" id="1.97.1.4" evidence="8"/>
<dbReference type="Gene3D" id="3.20.20.70">
    <property type="entry name" value="Aldolase class I"/>
    <property type="match status" value="1"/>
</dbReference>
<reference evidence="8 9" key="1">
    <citation type="journal article" date="2015" name="Genome Announc.">
        <title>Draft Genome Sequence of a Heterotrophic Facultative Anaerobic Thermophilic Bacterium, Ardenticatena maritima Strain 110ST.</title>
        <authorList>
            <person name="Kawaichi S."/>
            <person name="Yoshida T."/>
            <person name="Sako Y."/>
            <person name="Nakamura R."/>
        </authorList>
    </citation>
    <scope>NUCLEOTIDE SEQUENCE [LARGE SCALE GENOMIC DNA]</scope>
    <source>
        <strain evidence="8 9">110S</strain>
    </source>
</reference>
<dbReference type="GO" id="GO:0051539">
    <property type="term" value="F:4 iron, 4 sulfur cluster binding"/>
    <property type="evidence" value="ECO:0007669"/>
    <property type="project" value="UniProtKB-KW"/>
</dbReference>
<dbReference type="InParanoid" id="A0A0M9UBQ7"/>
<keyword evidence="9" id="KW-1185">Reference proteome</keyword>
<accession>A0A0M9UBQ7</accession>
<dbReference type="Pfam" id="PF04055">
    <property type="entry name" value="Radical_SAM"/>
    <property type="match status" value="1"/>
</dbReference>
<evidence type="ECO:0000313" key="9">
    <source>
        <dbReference type="Proteomes" id="UP000037784"/>
    </source>
</evidence>
<keyword evidence="4" id="KW-0479">Metal-binding</keyword>
<dbReference type="CDD" id="cd01335">
    <property type="entry name" value="Radical_SAM"/>
    <property type="match status" value="1"/>
</dbReference>
<evidence type="ECO:0000256" key="6">
    <source>
        <dbReference type="ARBA" id="ARBA00023014"/>
    </source>
</evidence>
<evidence type="ECO:0000256" key="2">
    <source>
        <dbReference type="ARBA" id="ARBA00022485"/>
    </source>
</evidence>
<sequence>MAQLVSVNAFGVCVVVGKEYMESGQNVNAFVYFGANYAPKCMKSTAECATIRHKQTCVRTCGGGTMARKTKVANETLAEYLDRMTRVGELWHPEGERIRCVACGHRCLIGEGLRGVCKVRFNKDGKLYVPWGYVAALQCDPTEKKPFFHMLPGSKALTFGMLGCDYKCPYCQNWLTSQTLRDEAAGVLPHPITPEQMLQLAHECGARVMASSYNEPLITAEWAVANFKLAKADGLRTAFVSNGNATREALEYIRPWTDAYKVDLKSMNDRNYRILGGKLQHVLDTIKMVHEMGFWIEVVTLVVPGFNDSEEELREAARYIASVSPEIPWHVTAFHQDYKMTDNRNTTVRDLIRAAEIGREEGLHFVYAGNLPGMVGDWEHTKCPDCQAMLIRRYGFLVLENRLTPEGKCPDCGRQIPGIWS</sequence>
<reference evidence="9" key="2">
    <citation type="submission" date="2015-08" db="EMBL/GenBank/DDBJ databases">
        <title>Draft Genome Sequence of a Heterotrophic Facultative Anaerobic Bacterium Ardenticatena maritima Strain 110S.</title>
        <authorList>
            <person name="Kawaichi S."/>
            <person name="Yoshida T."/>
            <person name="Sako Y."/>
            <person name="Nakamura R."/>
        </authorList>
    </citation>
    <scope>NUCLEOTIDE SEQUENCE [LARGE SCALE GENOMIC DNA]</scope>
    <source>
        <strain evidence="9">110S</strain>
    </source>
</reference>
<keyword evidence="8" id="KW-0560">Oxidoreductase</keyword>
<dbReference type="NCBIfam" id="TIGR04337">
    <property type="entry name" value="AmmeMemoSam_rS"/>
    <property type="match status" value="1"/>
</dbReference>
<dbReference type="InterPro" id="IPR007197">
    <property type="entry name" value="rSAM"/>
</dbReference>
<name>A0A0M9UBQ7_9CHLR</name>
<dbReference type="InterPro" id="IPR058240">
    <property type="entry name" value="rSAM_sf"/>
</dbReference>